<evidence type="ECO:0000313" key="3">
    <source>
        <dbReference type="Proteomes" id="UP000815677"/>
    </source>
</evidence>
<sequence>MELIGVRSTQDAMRPRLGTCCSHSAYCALYVRIWLQVQSRWNENPLKATRSSSGSETMSLNDWCGHQSLNPRIWRLRQRADSRASSSAIPPSPSSHSCQENRAMRRTMSSGALADRRSCSSRQCWSRGKFRWSAAEMMIVDQSSGKDNATVRQSTQTRTRVHGAASRSTGGVCWRTRLIARAKISRTSSVGKSFMIALAPSALVG</sequence>
<feature type="region of interest" description="Disordered" evidence="1">
    <location>
        <begin position="80"/>
        <end position="112"/>
    </location>
</feature>
<feature type="compositionally biased region" description="Low complexity" evidence="1">
    <location>
        <begin position="83"/>
        <end position="97"/>
    </location>
</feature>
<reference evidence="2" key="1">
    <citation type="submission" date="2014-09" db="EMBL/GenBank/DDBJ databases">
        <title>Genome sequence of the luminous mushroom Mycena chlorophos for searching fungal bioluminescence genes.</title>
        <authorList>
            <person name="Tanaka Y."/>
            <person name="Kasuga D."/>
            <person name="Oba Y."/>
            <person name="Hase S."/>
            <person name="Sato K."/>
            <person name="Oba Y."/>
            <person name="Sakakibara Y."/>
        </authorList>
    </citation>
    <scope>NUCLEOTIDE SEQUENCE</scope>
</reference>
<protein>
    <submittedName>
        <fullName evidence="2">Uncharacterized protein</fullName>
    </submittedName>
</protein>
<gene>
    <name evidence="2" type="ORF">MCHLO_14915</name>
</gene>
<organism evidence="2 3">
    <name type="scientific">Mycena chlorophos</name>
    <name type="common">Agaric fungus</name>
    <name type="synonym">Agaricus chlorophos</name>
    <dbReference type="NCBI Taxonomy" id="658473"/>
    <lineage>
        <taxon>Eukaryota</taxon>
        <taxon>Fungi</taxon>
        <taxon>Dikarya</taxon>
        <taxon>Basidiomycota</taxon>
        <taxon>Agaricomycotina</taxon>
        <taxon>Agaricomycetes</taxon>
        <taxon>Agaricomycetidae</taxon>
        <taxon>Agaricales</taxon>
        <taxon>Marasmiineae</taxon>
        <taxon>Mycenaceae</taxon>
        <taxon>Mycena</taxon>
    </lineage>
</organism>
<evidence type="ECO:0000313" key="2">
    <source>
        <dbReference type="EMBL" id="GAT58489.1"/>
    </source>
</evidence>
<accession>A0ABQ0M5D3</accession>
<evidence type="ECO:0000256" key="1">
    <source>
        <dbReference type="SAM" id="MobiDB-lite"/>
    </source>
</evidence>
<proteinExistence type="predicted"/>
<name>A0ABQ0M5D3_MYCCL</name>
<dbReference type="Proteomes" id="UP000815677">
    <property type="component" value="Unassembled WGS sequence"/>
</dbReference>
<keyword evidence="3" id="KW-1185">Reference proteome</keyword>
<dbReference type="EMBL" id="DF849702">
    <property type="protein sequence ID" value="GAT58489.1"/>
    <property type="molecule type" value="Genomic_DNA"/>
</dbReference>